<evidence type="ECO:0000313" key="2">
    <source>
        <dbReference type="EMBL" id="APH06456.1"/>
    </source>
</evidence>
<evidence type="ECO:0000256" key="1">
    <source>
        <dbReference type="SAM" id="Phobius"/>
    </source>
</evidence>
<reference evidence="2 3" key="1">
    <citation type="journal article" date="2016" name="Sci. Rep.">
        <title>Complete genome sequence and transcriptomic analysis of a novel marine strain Bacillus weihaiensis reveals the mechanism of brown algae degradation.</title>
        <authorList>
            <person name="Zhu Y."/>
            <person name="Chen P."/>
            <person name="Bao Y."/>
            <person name="Men Y."/>
            <person name="Zeng Y."/>
            <person name="Yang J."/>
            <person name="Sun J."/>
            <person name="Sun Y."/>
        </authorList>
    </citation>
    <scope>NUCLEOTIDE SEQUENCE [LARGE SCALE GENOMIC DNA]</scope>
    <source>
        <strain evidence="2 3">Alg07</strain>
    </source>
</reference>
<accession>A0A1L3MVT4</accession>
<keyword evidence="1" id="KW-1133">Transmembrane helix</keyword>
<dbReference type="AlphaFoldDB" id="A0A1L3MVT4"/>
<keyword evidence="1" id="KW-0472">Membrane</keyword>
<feature type="transmembrane region" description="Helical" evidence="1">
    <location>
        <begin position="32"/>
        <end position="51"/>
    </location>
</feature>
<feature type="transmembrane region" description="Helical" evidence="1">
    <location>
        <begin position="6"/>
        <end position="25"/>
    </location>
</feature>
<dbReference type="Proteomes" id="UP000181936">
    <property type="component" value="Chromosome"/>
</dbReference>
<dbReference type="EMBL" id="CP016020">
    <property type="protein sequence ID" value="APH06456.1"/>
    <property type="molecule type" value="Genomic_DNA"/>
</dbReference>
<gene>
    <name evidence="2" type="ORF">A9C19_17915</name>
</gene>
<dbReference type="RefSeq" id="WP_072581257.1">
    <property type="nucleotide sequence ID" value="NZ_WTKO01000059.1"/>
</dbReference>
<proteinExistence type="predicted"/>
<evidence type="ECO:0000313" key="3">
    <source>
        <dbReference type="Proteomes" id="UP000181936"/>
    </source>
</evidence>
<name>A0A1L3MVT4_9BACI</name>
<protein>
    <submittedName>
        <fullName evidence="2">Uncharacterized protein</fullName>
    </submittedName>
</protein>
<sequence>MKLFSIWSIIFIFLSLLSFGLNMLLEVYFEPIALIAGIFLLIGFILSFIAITKKEDGKIKFISIASFFIILFLLTWFEPFQVVRIMTWLKNIS</sequence>
<dbReference type="KEGG" id="bwh:A9C19_17915"/>
<keyword evidence="3" id="KW-1185">Reference proteome</keyword>
<keyword evidence="1" id="KW-0812">Transmembrane</keyword>
<feature type="transmembrane region" description="Helical" evidence="1">
    <location>
        <begin position="57"/>
        <end position="77"/>
    </location>
</feature>
<organism evidence="2 3">
    <name type="scientific">Bacillus weihaiensis</name>
    <dbReference type="NCBI Taxonomy" id="1547283"/>
    <lineage>
        <taxon>Bacteria</taxon>
        <taxon>Bacillati</taxon>
        <taxon>Bacillota</taxon>
        <taxon>Bacilli</taxon>
        <taxon>Bacillales</taxon>
        <taxon>Bacillaceae</taxon>
        <taxon>Bacillus</taxon>
    </lineage>
</organism>